<organism evidence="3 4">
    <name type="scientific">Gallintestinimicrobium propionicum</name>
    <dbReference type="NCBI Taxonomy" id="2981770"/>
    <lineage>
        <taxon>Bacteria</taxon>
        <taxon>Bacillati</taxon>
        <taxon>Bacillota</taxon>
        <taxon>Clostridia</taxon>
        <taxon>Lachnospirales</taxon>
        <taxon>Lachnospiraceae</taxon>
        <taxon>Gallintestinimicrobium</taxon>
    </lineage>
</organism>
<dbReference type="PIRSF" id="PIRSF000883">
    <property type="entry name" value="Pesterase_MJ0912"/>
    <property type="match status" value="1"/>
</dbReference>
<dbReference type="RefSeq" id="WP_308728954.1">
    <property type="nucleotide sequence ID" value="NZ_JAJEQF010000049.1"/>
</dbReference>
<dbReference type="InterPro" id="IPR050126">
    <property type="entry name" value="Ap4A_hydrolase"/>
</dbReference>
<keyword evidence="4" id="KW-1185">Reference proteome</keyword>
<dbReference type="Pfam" id="PF12850">
    <property type="entry name" value="Metallophos_2"/>
    <property type="match status" value="1"/>
</dbReference>
<dbReference type="PANTHER" id="PTHR42850:SF2">
    <property type="entry name" value="BLL5683 PROTEIN"/>
    <property type="match status" value="1"/>
</dbReference>
<accession>A0AAE3AXV4</accession>
<evidence type="ECO:0000259" key="2">
    <source>
        <dbReference type="Pfam" id="PF12850"/>
    </source>
</evidence>
<proteinExistence type="inferred from homology"/>
<gene>
    <name evidence="3" type="ORF">LKD45_14425</name>
</gene>
<dbReference type="InterPro" id="IPR011152">
    <property type="entry name" value="Pesterase_MJ0912"/>
</dbReference>
<dbReference type="Gene3D" id="3.60.21.10">
    <property type="match status" value="1"/>
</dbReference>
<dbReference type="SUPFAM" id="SSF56300">
    <property type="entry name" value="Metallo-dependent phosphatases"/>
    <property type="match status" value="1"/>
</dbReference>
<name>A0AAE3AXV4_9FIRM</name>
<evidence type="ECO:0000313" key="3">
    <source>
        <dbReference type="EMBL" id="MCC2168865.1"/>
    </source>
</evidence>
<protein>
    <submittedName>
        <fullName evidence="3">Metallophosphatase family protein</fullName>
    </submittedName>
</protein>
<evidence type="ECO:0000313" key="4">
    <source>
        <dbReference type="Proteomes" id="UP001199355"/>
    </source>
</evidence>
<dbReference type="AlphaFoldDB" id="A0AAE3AXV4"/>
<comment type="caution">
    <text evidence="3">The sequence shown here is derived from an EMBL/GenBank/DDBJ whole genome shotgun (WGS) entry which is preliminary data.</text>
</comment>
<sequence>MKIAVMSDIHGNYIALQRCLAHALEQNVDAYIFLGDYLGEFPYPQRTLEILYELKQNASCIFIRGNKEDYWLNRRKDQNCDWKSGNRSVMAMIYNYNSLNAKDLDFFETLPISQSIRFAGMEPVLACHGTPFENQKALLSEDLFVQKCEERYIICGHTHMQGFVSDGKKKIINAGAVGVPLKSPKKTQYMILTSDGKDWKPEFLSLEYDVDTVIKEIHESGLWEASPYWCRITEHLLDTGELPHGTVLNHVMKLNDYQDPWYNIADSYWEKALDELGIR</sequence>
<dbReference type="Proteomes" id="UP001199355">
    <property type="component" value="Unassembled WGS sequence"/>
</dbReference>
<dbReference type="InterPro" id="IPR029052">
    <property type="entry name" value="Metallo-depent_PP-like"/>
</dbReference>
<dbReference type="GO" id="GO:0005737">
    <property type="term" value="C:cytoplasm"/>
    <property type="evidence" value="ECO:0007669"/>
    <property type="project" value="TreeGrafter"/>
</dbReference>
<reference evidence="3 4" key="1">
    <citation type="submission" date="2021-10" db="EMBL/GenBank/DDBJ databases">
        <title>Anaerobic single-cell dispensing facilitates the cultivation of human gut bacteria.</title>
        <authorList>
            <person name="Afrizal A."/>
        </authorList>
    </citation>
    <scope>NUCLEOTIDE SEQUENCE [LARGE SCALE GENOMIC DNA]</scope>
    <source>
        <strain evidence="3 4">CLA-AA-H244</strain>
    </source>
</reference>
<dbReference type="PANTHER" id="PTHR42850">
    <property type="entry name" value="METALLOPHOSPHOESTERASE"/>
    <property type="match status" value="1"/>
</dbReference>
<feature type="domain" description="Calcineurin-like phosphoesterase" evidence="2">
    <location>
        <begin position="1"/>
        <end position="195"/>
    </location>
</feature>
<dbReference type="EMBL" id="JAJEQF010000049">
    <property type="protein sequence ID" value="MCC2168865.1"/>
    <property type="molecule type" value="Genomic_DNA"/>
</dbReference>
<dbReference type="GO" id="GO:0016791">
    <property type="term" value="F:phosphatase activity"/>
    <property type="evidence" value="ECO:0007669"/>
    <property type="project" value="TreeGrafter"/>
</dbReference>
<comment type="similarity">
    <text evidence="1">Belongs to the metallophosphoesterase superfamily. YfcE family.</text>
</comment>
<dbReference type="InterPro" id="IPR024654">
    <property type="entry name" value="Calcineurin-like_PHP_lpxH"/>
</dbReference>
<evidence type="ECO:0000256" key="1">
    <source>
        <dbReference type="ARBA" id="ARBA00008950"/>
    </source>
</evidence>